<name>A0ACC0NW46_RHOML</name>
<evidence type="ECO:0000313" key="2">
    <source>
        <dbReference type="Proteomes" id="UP001062846"/>
    </source>
</evidence>
<organism evidence="1 2">
    <name type="scientific">Rhododendron molle</name>
    <name type="common">Chinese azalea</name>
    <name type="synonym">Azalea mollis</name>
    <dbReference type="NCBI Taxonomy" id="49168"/>
    <lineage>
        <taxon>Eukaryota</taxon>
        <taxon>Viridiplantae</taxon>
        <taxon>Streptophyta</taxon>
        <taxon>Embryophyta</taxon>
        <taxon>Tracheophyta</taxon>
        <taxon>Spermatophyta</taxon>
        <taxon>Magnoliopsida</taxon>
        <taxon>eudicotyledons</taxon>
        <taxon>Gunneridae</taxon>
        <taxon>Pentapetalae</taxon>
        <taxon>asterids</taxon>
        <taxon>Ericales</taxon>
        <taxon>Ericaceae</taxon>
        <taxon>Ericoideae</taxon>
        <taxon>Rhodoreae</taxon>
        <taxon>Rhododendron</taxon>
    </lineage>
</organism>
<proteinExistence type="predicted"/>
<sequence>MFGSGHLASQGGAAMGDGQVDGSYRETNELLTFGTWVDLIRQSLASLDSVQVLEQTEGRKEGIDGIGLSLPSFCSFGAEDDGVAVFLMLELQFALTLSFL</sequence>
<dbReference type="Proteomes" id="UP001062846">
    <property type="component" value="Chromosome 4"/>
</dbReference>
<accession>A0ACC0NW46</accession>
<comment type="caution">
    <text evidence="1">The sequence shown here is derived from an EMBL/GenBank/DDBJ whole genome shotgun (WGS) entry which is preliminary data.</text>
</comment>
<reference evidence="1" key="1">
    <citation type="submission" date="2022-02" db="EMBL/GenBank/DDBJ databases">
        <title>Plant Genome Project.</title>
        <authorList>
            <person name="Zhang R.-G."/>
        </authorList>
    </citation>
    <scope>NUCLEOTIDE SEQUENCE</scope>
    <source>
        <strain evidence="1">AT1</strain>
    </source>
</reference>
<protein>
    <submittedName>
        <fullName evidence="1">Uncharacterized protein</fullName>
    </submittedName>
</protein>
<gene>
    <name evidence="1" type="ORF">RHMOL_Rhmol04G0019900</name>
</gene>
<evidence type="ECO:0000313" key="1">
    <source>
        <dbReference type="EMBL" id="KAI8557557.1"/>
    </source>
</evidence>
<dbReference type="EMBL" id="CM046391">
    <property type="protein sequence ID" value="KAI8557557.1"/>
    <property type="molecule type" value="Genomic_DNA"/>
</dbReference>
<keyword evidence="2" id="KW-1185">Reference proteome</keyword>